<protein>
    <recommendedName>
        <fullName evidence="4">Glycosyltransferase RgtA/B/C/D-like domain-containing protein</fullName>
    </recommendedName>
</protein>
<feature type="transmembrane region" description="Helical" evidence="1">
    <location>
        <begin position="233"/>
        <end position="255"/>
    </location>
</feature>
<feature type="transmembrane region" description="Helical" evidence="1">
    <location>
        <begin position="159"/>
        <end position="176"/>
    </location>
</feature>
<feature type="transmembrane region" description="Helical" evidence="1">
    <location>
        <begin position="15"/>
        <end position="32"/>
    </location>
</feature>
<keyword evidence="1" id="KW-0472">Membrane</keyword>
<proteinExistence type="predicted"/>
<gene>
    <name evidence="2" type="ORF">UU59_C0001G0057</name>
</gene>
<accession>A0A0G0W4F6</accession>
<feature type="transmembrane region" description="Helical" evidence="1">
    <location>
        <begin position="355"/>
        <end position="372"/>
    </location>
</feature>
<feature type="transmembrane region" description="Helical" evidence="1">
    <location>
        <begin position="135"/>
        <end position="152"/>
    </location>
</feature>
<sequence>MRLIKIPGPFIKKHVYILLFSAVYLLLSFLLYKDFGVTYDEKVEYDSGKYLTTYLATPTSPDYVDKLVNDKPDRIEARHLPLFSTYSRTYTAVLNLLNPKYYFEWFHLLNLLAGLFLFIFAYSLLYIVYKDSLRAVVGPVLLLLTPAVSGHIPANPKDIPFATIFLLGTLLISYFLKRPGNKSVEILTLGVVFGLAQSTRVVGLSLFATYFLLSMYRAIADKKGVGQTILNSLIILFLSFFVWVLSVPFVGANFFTNLVYTITDASGFQNWDHEILYMGSLLSKEERPWHYLPLLLSIQLPLIILASIASGLFLAIRKKLRYGISHPVSVITTTVLINFIIYIVLHPVVYNGIRHFLYFAVCLVLLAAFFLIDGFEAAKRKHKYILLGTVLAYLFFTLLRTVHLHPYEYIYYNELAGGLRGIENEYELDYWGAAYKESAQLVLEGVEKNGVNGLKVYACDNQFAVVYYSQFKFELVGRSRDADLIICDTFKERLRQETEDSAYQTSFPVISEIKREGVPIHIIRATQEFNNLIK</sequence>
<evidence type="ECO:0000313" key="3">
    <source>
        <dbReference type="Proteomes" id="UP000034544"/>
    </source>
</evidence>
<dbReference type="EMBL" id="LCBF01000001">
    <property type="protein sequence ID" value="KKS07884.1"/>
    <property type="molecule type" value="Genomic_DNA"/>
</dbReference>
<keyword evidence="1" id="KW-1133">Transmembrane helix</keyword>
<feature type="transmembrane region" description="Helical" evidence="1">
    <location>
        <begin position="291"/>
        <end position="316"/>
    </location>
</feature>
<keyword evidence="1" id="KW-0812">Transmembrane</keyword>
<name>A0A0G0W4F6_UNCKA</name>
<feature type="transmembrane region" description="Helical" evidence="1">
    <location>
        <begin position="328"/>
        <end position="349"/>
    </location>
</feature>
<feature type="transmembrane region" description="Helical" evidence="1">
    <location>
        <begin position="188"/>
        <end position="213"/>
    </location>
</feature>
<evidence type="ECO:0000313" key="2">
    <source>
        <dbReference type="EMBL" id="KKS07884.1"/>
    </source>
</evidence>
<evidence type="ECO:0008006" key="4">
    <source>
        <dbReference type="Google" id="ProtNLM"/>
    </source>
</evidence>
<reference evidence="2 3" key="1">
    <citation type="journal article" date="2015" name="Nature">
        <title>rRNA introns, odd ribosomes, and small enigmatic genomes across a large radiation of phyla.</title>
        <authorList>
            <person name="Brown C.T."/>
            <person name="Hug L.A."/>
            <person name="Thomas B.C."/>
            <person name="Sharon I."/>
            <person name="Castelle C.J."/>
            <person name="Singh A."/>
            <person name="Wilkins M.J."/>
            <person name="Williams K.H."/>
            <person name="Banfield J.F."/>
        </authorList>
    </citation>
    <scope>NUCLEOTIDE SEQUENCE [LARGE SCALE GENOMIC DNA]</scope>
</reference>
<feature type="transmembrane region" description="Helical" evidence="1">
    <location>
        <begin position="108"/>
        <end position="129"/>
    </location>
</feature>
<organism evidence="2 3">
    <name type="scientific">candidate division WWE3 bacterium GW2011_GWE1_41_27</name>
    <dbReference type="NCBI Taxonomy" id="1619131"/>
    <lineage>
        <taxon>Bacteria</taxon>
        <taxon>Katanobacteria</taxon>
    </lineage>
</organism>
<feature type="transmembrane region" description="Helical" evidence="1">
    <location>
        <begin position="384"/>
        <end position="402"/>
    </location>
</feature>
<evidence type="ECO:0000256" key="1">
    <source>
        <dbReference type="SAM" id="Phobius"/>
    </source>
</evidence>
<dbReference type="Proteomes" id="UP000034544">
    <property type="component" value="Unassembled WGS sequence"/>
</dbReference>
<comment type="caution">
    <text evidence="2">The sequence shown here is derived from an EMBL/GenBank/DDBJ whole genome shotgun (WGS) entry which is preliminary data.</text>
</comment>
<dbReference type="AlphaFoldDB" id="A0A0G0W4F6"/>